<evidence type="ECO:0000313" key="2">
    <source>
        <dbReference type="Proteomes" id="UP000319209"/>
    </source>
</evidence>
<dbReference type="Proteomes" id="UP000319209">
    <property type="component" value="Chromosome"/>
</dbReference>
<dbReference type="OrthoDB" id="1419421at2"/>
<dbReference type="AlphaFoldDB" id="A0A516GV91"/>
<evidence type="ECO:0000313" key="1">
    <source>
        <dbReference type="EMBL" id="QDO95310.1"/>
    </source>
</evidence>
<dbReference type="RefSeq" id="WP_143382218.1">
    <property type="nucleotide sequence ID" value="NZ_CP041637.1"/>
</dbReference>
<dbReference type="KEGG" id="fop:FNB79_15470"/>
<name>A0A516GV91_9FLAO</name>
<organism evidence="1 2">
    <name type="scientific">Formosa sediminum</name>
    <dbReference type="NCBI Taxonomy" id="2594004"/>
    <lineage>
        <taxon>Bacteria</taxon>
        <taxon>Pseudomonadati</taxon>
        <taxon>Bacteroidota</taxon>
        <taxon>Flavobacteriia</taxon>
        <taxon>Flavobacteriales</taxon>
        <taxon>Flavobacteriaceae</taxon>
        <taxon>Formosa</taxon>
    </lineage>
</organism>
<protein>
    <submittedName>
        <fullName evidence="1">Uncharacterized protein</fullName>
    </submittedName>
</protein>
<reference evidence="1 2" key="1">
    <citation type="submission" date="2019-07" db="EMBL/GenBank/DDBJ databases">
        <title>Genome sequencing for Formosa sp. PS13.</title>
        <authorList>
            <person name="Park S.-J."/>
        </authorList>
    </citation>
    <scope>NUCLEOTIDE SEQUENCE [LARGE SCALE GENOMIC DNA]</scope>
    <source>
        <strain evidence="1 2">PS13</strain>
    </source>
</reference>
<sequence>MDLYIEKAFLDDFYLTVDLKQLNQAQNCVMNFFKEYGNINAFLDIKVNSLQELENLKSENYVFNYLINDKAYKYVSSVKDAFFIQDSTNQTVIFTQNSEPWFSDAEAKGALCFSIENYESKISKLIQSIESINFDFDELPSWKCLEELKAFPNNSMIICDNYLYEKGGRKIKNNLIPILESVMLPNSLYPFTLKIFTKEVLKKIYDKQKTIKQLKKHNSFIQSKLTYLGRKIVIQTSSTAFKDYDLHARELVSNFYMVTSGRGFNVFPRENTGVSNEIIIANSIFNKLGYNRIYKRLKLYNEYQLKLKKIESINFIYHPEK</sequence>
<accession>A0A516GV91</accession>
<dbReference type="EMBL" id="CP041637">
    <property type="protein sequence ID" value="QDO95310.1"/>
    <property type="molecule type" value="Genomic_DNA"/>
</dbReference>
<proteinExistence type="predicted"/>
<keyword evidence="2" id="KW-1185">Reference proteome</keyword>
<gene>
    <name evidence="1" type="ORF">FNB79_15470</name>
</gene>